<sequence>MPAQTDSDKSRSKAQGYDKEMTARRFMQFYPLEKRESMTEYALPLHLLLGNYAITRNIGRTAW</sequence>
<name>A0ABQ2GVM8_9PSED</name>
<keyword evidence="2" id="KW-1185">Reference proteome</keyword>
<accession>A0ABQ2GVM8</accession>
<reference evidence="2" key="1">
    <citation type="journal article" date="2019" name="Int. J. Syst. Evol. Microbiol.">
        <title>The Global Catalogue of Microorganisms (GCM) 10K type strain sequencing project: providing services to taxonomists for standard genome sequencing and annotation.</title>
        <authorList>
            <consortium name="The Broad Institute Genomics Platform"/>
            <consortium name="The Broad Institute Genome Sequencing Center for Infectious Disease"/>
            <person name="Wu L."/>
            <person name="Ma J."/>
        </authorList>
    </citation>
    <scope>NUCLEOTIDE SEQUENCE [LARGE SCALE GENOMIC DNA]</scope>
    <source>
        <strain evidence="2">JCM 13501</strain>
    </source>
</reference>
<organism evidence="1 2">
    <name type="scientific">Pseudomonas asuensis</name>
    <dbReference type="NCBI Taxonomy" id="1825787"/>
    <lineage>
        <taxon>Bacteria</taxon>
        <taxon>Pseudomonadati</taxon>
        <taxon>Pseudomonadota</taxon>
        <taxon>Gammaproteobacteria</taxon>
        <taxon>Pseudomonadales</taxon>
        <taxon>Pseudomonadaceae</taxon>
        <taxon>Pseudomonas</taxon>
    </lineage>
</organism>
<evidence type="ECO:0000313" key="1">
    <source>
        <dbReference type="EMBL" id="GGM15465.1"/>
    </source>
</evidence>
<gene>
    <name evidence="1" type="ORF">GCM10009425_27960</name>
</gene>
<protein>
    <submittedName>
        <fullName evidence="1">Uncharacterized protein</fullName>
    </submittedName>
</protein>
<comment type="caution">
    <text evidence="1">The sequence shown here is derived from an EMBL/GenBank/DDBJ whole genome shotgun (WGS) entry which is preliminary data.</text>
</comment>
<dbReference type="Proteomes" id="UP000616499">
    <property type="component" value="Unassembled WGS sequence"/>
</dbReference>
<dbReference type="EMBL" id="BMNW01000006">
    <property type="protein sequence ID" value="GGM15465.1"/>
    <property type="molecule type" value="Genomic_DNA"/>
</dbReference>
<proteinExistence type="predicted"/>
<evidence type="ECO:0000313" key="2">
    <source>
        <dbReference type="Proteomes" id="UP000616499"/>
    </source>
</evidence>